<feature type="region of interest" description="Disordered" evidence="1">
    <location>
        <begin position="1"/>
        <end position="20"/>
    </location>
</feature>
<name>A0A9P5Z7M2_9AGAR</name>
<evidence type="ECO:0000313" key="3">
    <source>
        <dbReference type="Proteomes" id="UP000807469"/>
    </source>
</evidence>
<proteinExistence type="predicted"/>
<feature type="compositionally biased region" description="Basic and acidic residues" evidence="1">
    <location>
        <begin position="52"/>
        <end position="67"/>
    </location>
</feature>
<feature type="region of interest" description="Disordered" evidence="1">
    <location>
        <begin position="33"/>
        <end position="112"/>
    </location>
</feature>
<evidence type="ECO:0000313" key="2">
    <source>
        <dbReference type="EMBL" id="KAF9481595.1"/>
    </source>
</evidence>
<gene>
    <name evidence="2" type="ORF">BDN70DRAFT_919686</name>
</gene>
<dbReference type="AlphaFoldDB" id="A0A9P5Z7M2"/>
<protein>
    <submittedName>
        <fullName evidence="2">Uncharacterized protein</fullName>
    </submittedName>
</protein>
<dbReference type="Proteomes" id="UP000807469">
    <property type="component" value="Unassembled WGS sequence"/>
</dbReference>
<accession>A0A9P5Z7M2</accession>
<keyword evidence="3" id="KW-1185">Reference proteome</keyword>
<dbReference type="EMBL" id="MU155176">
    <property type="protein sequence ID" value="KAF9481595.1"/>
    <property type="molecule type" value="Genomic_DNA"/>
</dbReference>
<sequence length="170" mass="18520">MMDASTKTPTKKIGPRKPCPCARCGGALKSLSTVSNHRRRDREVAEAVARARAKEAGETKPVVKSEVLEQTLSELGQSGEPRKPDPQASQKSAALGGSISSASRETKTTTENTKTVSLAEYNSLLTAYTAMQRHCFSLEEQLYVERSIKSQIVENLDHALEILTPPSKFC</sequence>
<feature type="compositionally biased region" description="Low complexity" evidence="1">
    <location>
        <begin position="92"/>
        <end position="112"/>
    </location>
</feature>
<evidence type="ECO:0000256" key="1">
    <source>
        <dbReference type="SAM" id="MobiDB-lite"/>
    </source>
</evidence>
<reference evidence="2" key="1">
    <citation type="submission" date="2020-11" db="EMBL/GenBank/DDBJ databases">
        <authorList>
            <consortium name="DOE Joint Genome Institute"/>
            <person name="Ahrendt S."/>
            <person name="Riley R."/>
            <person name="Andreopoulos W."/>
            <person name="Labutti K."/>
            <person name="Pangilinan J."/>
            <person name="Ruiz-Duenas F.J."/>
            <person name="Barrasa J.M."/>
            <person name="Sanchez-Garcia M."/>
            <person name="Camarero S."/>
            <person name="Miyauchi S."/>
            <person name="Serrano A."/>
            <person name="Linde D."/>
            <person name="Babiker R."/>
            <person name="Drula E."/>
            <person name="Ayuso-Fernandez I."/>
            <person name="Pacheco R."/>
            <person name="Padilla G."/>
            <person name="Ferreira P."/>
            <person name="Barriuso J."/>
            <person name="Kellner H."/>
            <person name="Castanera R."/>
            <person name="Alfaro M."/>
            <person name="Ramirez L."/>
            <person name="Pisabarro A.G."/>
            <person name="Kuo A."/>
            <person name="Tritt A."/>
            <person name="Lipzen A."/>
            <person name="He G."/>
            <person name="Yan M."/>
            <person name="Ng V."/>
            <person name="Cullen D."/>
            <person name="Martin F."/>
            <person name="Rosso M.-N."/>
            <person name="Henrissat B."/>
            <person name="Hibbett D."/>
            <person name="Martinez A.T."/>
            <person name="Grigoriev I.V."/>
        </authorList>
    </citation>
    <scope>NUCLEOTIDE SEQUENCE</scope>
    <source>
        <strain evidence="2">CIRM-BRFM 674</strain>
    </source>
</reference>
<dbReference type="OrthoDB" id="3115561at2759"/>
<comment type="caution">
    <text evidence="2">The sequence shown here is derived from an EMBL/GenBank/DDBJ whole genome shotgun (WGS) entry which is preliminary data.</text>
</comment>
<organism evidence="2 3">
    <name type="scientific">Pholiota conissans</name>
    <dbReference type="NCBI Taxonomy" id="109636"/>
    <lineage>
        <taxon>Eukaryota</taxon>
        <taxon>Fungi</taxon>
        <taxon>Dikarya</taxon>
        <taxon>Basidiomycota</taxon>
        <taxon>Agaricomycotina</taxon>
        <taxon>Agaricomycetes</taxon>
        <taxon>Agaricomycetidae</taxon>
        <taxon>Agaricales</taxon>
        <taxon>Agaricineae</taxon>
        <taxon>Strophariaceae</taxon>
        <taxon>Pholiota</taxon>
    </lineage>
</organism>